<protein>
    <submittedName>
        <fullName evidence="1">Uncharacterized protein</fullName>
    </submittedName>
</protein>
<sequence>MQALSRFRHVHLPARAGSAPTVEETPADTGRTDRMDCLIAHGFALPPAGTGGARAVSRFIDGEPLSHSDNLELSRWLSRAQPENPALWLAMQRLSPSFTPMLDLCPGNAPTDARIQALTEALLATHQCALENGLKFGVVVHEKLPPGLARLLHEAVLEAPSSVRALDYPCHTHTPACEETHALLQACLRDGRGLQSVGGSFKVLPLLERSVPELVLIDPAARPDLDALRQMLRIGGVHNLSFKNDLPAAHEAVCAVVAETNAALSARPQDCVHGIELKTFSPYITRHDEGHILRAVRSLFAARHLKAITLPDPSWLWMPLPELQALMERSPLQSLRFLSLGKIDRDDSTFERLNLLVAANLLDPVLEHNRVLERERAAKVSGAFTRVLSAQALQNSSKHDQAQAGLEINPLAEHLAQVFCGAREVQDMAQVHPFTGAAAALARDTASQQLERERALRPALEDIVLTPGGFADVRHWPAQLPRT</sequence>
<dbReference type="Proteomes" id="UP000503162">
    <property type="component" value="Chromosome"/>
</dbReference>
<proteinExistence type="predicted"/>
<keyword evidence="2" id="KW-1185">Reference proteome</keyword>
<gene>
    <name evidence="1" type="ORF">G9Q37_13000</name>
</gene>
<dbReference type="EMBL" id="CP049989">
    <property type="protein sequence ID" value="QIM52993.1"/>
    <property type="molecule type" value="Genomic_DNA"/>
</dbReference>
<name>A0A6G8IIR9_9BURK</name>
<reference evidence="1 2" key="1">
    <citation type="submission" date="2020-03" db="EMBL/GenBank/DDBJ databases">
        <title>Hydrogenophaga sp. nov. isolated from cyanobacterial mat.</title>
        <authorList>
            <person name="Thorat V."/>
            <person name="Kirdat K."/>
            <person name="Tiwarekar B."/>
            <person name="Costa E.D."/>
            <person name="Yadav A."/>
        </authorList>
    </citation>
    <scope>NUCLEOTIDE SEQUENCE [LARGE SCALE GENOMIC DNA]</scope>
    <source>
        <strain evidence="1 2">BA0156</strain>
    </source>
</reference>
<accession>A0A6G8IIR9</accession>
<evidence type="ECO:0000313" key="1">
    <source>
        <dbReference type="EMBL" id="QIM52993.1"/>
    </source>
</evidence>
<evidence type="ECO:0000313" key="2">
    <source>
        <dbReference type="Proteomes" id="UP000503162"/>
    </source>
</evidence>
<dbReference type="KEGG" id="hcz:G9Q37_13000"/>
<dbReference type="AlphaFoldDB" id="A0A6G8IIR9"/>
<organism evidence="1 2">
    <name type="scientific">Hydrogenophaga crocea</name>
    <dbReference type="NCBI Taxonomy" id="2716225"/>
    <lineage>
        <taxon>Bacteria</taxon>
        <taxon>Pseudomonadati</taxon>
        <taxon>Pseudomonadota</taxon>
        <taxon>Betaproteobacteria</taxon>
        <taxon>Burkholderiales</taxon>
        <taxon>Comamonadaceae</taxon>
        <taxon>Hydrogenophaga</taxon>
    </lineage>
</organism>
<dbReference type="RefSeq" id="WP_166227619.1">
    <property type="nucleotide sequence ID" value="NZ_CP049989.1"/>
</dbReference>